<dbReference type="GO" id="GO:0015074">
    <property type="term" value="P:DNA integration"/>
    <property type="evidence" value="ECO:0007669"/>
    <property type="project" value="InterPro"/>
</dbReference>
<evidence type="ECO:0000259" key="2">
    <source>
        <dbReference type="PROSITE" id="PS50994"/>
    </source>
</evidence>
<reference evidence="3 4" key="1">
    <citation type="submission" date="2020-08" db="EMBL/GenBank/DDBJ databases">
        <title>Genome sequence of Thermomonas brevis KACC 16975T.</title>
        <authorList>
            <person name="Hyun D.-W."/>
            <person name="Bae J.-W."/>
        </authorList>
    </citation>
    <scope>NUCLEOTIDE SEQUENCE [LARGE SCALE GENOMIC DNA]</scope>
    <source>
        <strain evidence="3 4">KACC 16975</strain>
    </source>
</reference>
<proteinExistence type="predicted"/>
<dbReference type="SUPFAM" id="SSF53098">
    <property type="entry name" value="Ribonuclease H-like"/>
    <property type="match status" value="1"/>
</dbReference>
<keyword evidence="4" id="KW-1185">Reference proteome</keyword>
<dbReference type="InterPro" id="IPR036397">
    <property type="entry name" value="RNaseH_sf"/>
</dbReference>
<dbReference type="RefSeq" id="WP_187569237.1">
    <property type="nucleotide sequence ID" value="NZ_CP060711.1"/>
</dbReference>
<feature type="domain" description="Integrase catalytic" evidence="2">
    <location>
        <begin position="265"/>
        <end position="470"/>
    </location>
</feature>
<dbReference type="Proteomes" id="UP000515977">
    <property type="component" value="Chromosome"/>
</dbReference>
<dbReference type="GO" id="GO:0003676">
    <property type="term" value="F:nucleic acid binding"/>
    <property type="evidence" value="ECO:0007669"/>
    <property type="project" value="InterPro"/>
</dbReference>
<evidence type="ECO:0000313" key="3">
    <source>
        <dbReference type="EMBL" id="QNN45469.1"/>
    </source>
</evidence>
<dbReference type="AlphaFoldDB" id="A0A7G9QQ44"/>
<dbReference type="Pfam" id="PF09299">
    <property type="entry name" value="Mu-transpos_C"/>
    <property type="match status" value="1"/>
</dbReference>
<dbReference type="EMBL" id="CP060711">
    <property type="protein sequence ID" value="QNN45469.1"/>
    <property type="molecule type" value="Genomic_DNA"/>
</dbReference>
<feature type="region of interest" description="Disordered" evidence="1">
    <location>
        <begin position="631"/>
        <end position="668"/>
    </location>
</feature>
<evidence type="ECO:0000256" key="1">
    <source>
        <dbReference type="SAM" id="MobiDB-lite"/>
    </source>
</evidence>
<sequence length="684" mass="76474">MAGVIQVGQHFSLEGHASRIMRAIGTSEWFVENLSNGRIWETTTDELLAKWQAGELQFPGGAGNAIPSAAEQTAFKAAAVDAFMQSYPAPIIERAKAKLAFVKRLKDLPMTACTITPLIQEIWSNKALWKGQCLFAKVPHFTTVAKWVCAYRNAGDDIRALADRHHNKGNGNARYSNEVSDLADDIINTLYLTLERRSIADCLETLRGRVAKLNQARLPSEQLARPRYKYLKRKIKALPAYDVCVARYGKRIADIRFRAAGNGVFAETPLARAAIDHCRLDLIVVDDETGLPLGRPWLTLVLDEYSRYALGYYIGFEDPSSVSIARALRNAIMPKADLLKRHPKIISSWDAWGTVHTLVADNGVEFHGTAVEMAMDAFGMVVQFCPRRKPWYKGKIERFFGTLNTGLLAGIPGRTFLNVLEKADYEPLKHAVVGLATLREVVLTWVVDVYHQAPHRALGRPPGEAWAEAISRTDRWLPSSSAVFDSAFSRRDVRVLSHKGIEFDGLLYNSDDMRLLREQHGMTLKVEIRVMDEDLGYLFVVAPDGRTVIKVPALDQAYAQGMTRWQHKVCRRYQRRMLDDEQRDISLTGAKERIRQLIRDDAKRGKRTTRKKQSRFTEEADGTVQLAAFASPPATSAPDPAAVAQQTGVDIHAESAPYSHTPPEQDTVPMLASRRVSTPLEVCA</sequence>
<protein>
    <submittedName>
        <fullName evidence="3">DDE-type integrase/transposase/recombinase</fullName>
    </submittedName>
</protein>
<dbReference type="KEGG" id="tbv:H9L17_09525"/>
<gene>
    <name evidence="3" type="ORF">H9L17_09525</name>
</gene>
<dbReference type="PANTHER" id="PTHR35004:SF6">
    <property type="entry name" value="TRANSPOSASE"/>
    <property type="match status" value="1"/>
</dbReference>
<evidence type="ECO:0000313" key="4">
    <source>
        <dbReference type="Proteomes" id="UP000515977"/>
    </source>
</evidence>
<organism evidence="3 4">
    <name type="scientific">Thermomonas brevis</name>
    <dbReference type="NCBI Taxonomy" id="215691"/>
    <lineage>
        <taxon>Bacteria</taxon>
        <taxon>Pseudomonadati</taxon>
        <taxon>Pseudomonadota</taxon>
        <taxon>Gammaproteobacteria</taxon>
        <taxon>Lysobacterales</taxon>
        <taxon>Lysobacteraceae</taxon>
        <taxon>Thermomonas</taxon>
    </lineage>
</organism>
<dbReference type="InterPro" id="IPR001584">
    <property type="entry name" value="Integrase_cat-core"/>
</dbReference>
<feature type="compositionally biased region" description="Low complexity" evidence="1">
    <location>
        <begin position="631"/>
        <end position="644"/>
    </location>
</feature>
<dbReference type="InterPro" id="IPR015378">
    <property type="entry name" value="Transposase-like_Mu_C"/>
</dbReference>
<dbReference type="Gene3D" id="3.30.420.10">
    <property type="entry name" value="Ribonuclease H-like superfamily/Ribonuclease H"/>
    <property type="match status" value="1"/>
</dbReference>
<accession>A0A7G9QQ44</accession>
<dbReference type="InterPro" id="IPR012337">
    <property type="entry name" value="RNaseH-like_sf"/>
</dbReference>
<name>A0A7G9QQ44_9GAMM</name>
<dbReference type="PROSITE" id="PS50994">
    <property type="entry name" value="INTEGRASE"/>
    <property type="match status" value="1"/>
</dbReference>
<dbReference type="PANTHER" id="PTHR35004">
    <property type="entry name" value="TRANSPOSASE RV3428C-RELATED"/>
    <property type="match status" value="1"/>
</dbReference>